<evidence type="ECO:0000313" key="8">
    <source>
        <dbReference type="Proteomes" id="UP000696485"/>
    </source>
</evidence>
<sequence length="2455" mass="277772">MAGSPSTSARSSRVLSFPKGQFYIQSPIADMVLDIESGFLKDPLKAGARVELAYKKSPKHNAESSLIQQEQQQWREEEGYIINTRTGHVLDIQGGVVRSGTRVIQNVRKTGKDAAGQHWLNDDGVLTLASNPKFVVTIDGDATRDGTRITIQEKKPYYEKQKWSYLNGFDARPTSPSPSRVESISIRPDNFPTSWFYIKSAASGLVVDIEHGYFTDPMKAGARAEMNHQKIDNGDGRHSLLELQLWRYEAGFLINRRTGFVLDIQGGTLKLAARVVQWQRKSGKEAQNQHWFYENGFIANVYNSRLVLDIDGDGSKDGAKIAIGERKTVGNADQKWMLEEARFQWLAAPTSSSASVSSTVTEEVTVIERGISSHKVATPPATVTTLPTSGWFYIKSESSGLVVDVEQDADPLAPNVLVSMNAQITSVTEENQAKVESQLWRYEDGQIINRRSQLVLDCKQGVVRYGARLMQGVPKQGKESHHQRWESYNGTLVIQGKPLYAVDIEGDGTKNGSRLSLQRPKVHNNQDQQWCFQIATFEWLKVERVVTRTMTETITTSSKVVAIEKNDWFFIKSGATGLVMDLEAGWITQPTDVGAYISMKKQRSLEESDRALLERQLWRYEDGYLINRRTNYVIDIYGRSAVVGVKLIQQYKAATEADGKINQLWNVVDGNIQLLHNPKLVINVESNKDGSRVQLVENKAVKTTVNTWTLELARASWLKQTLVRSSTIEELEEAQISVHAAFPQDKWFYIKSKASGLVLDVEHGFWRDHTKAGANIELNHQRLYGSSARHALLELQLWRFESGFIINRRTGLVLDVFGNEFKTGSKIIQWSRKTEGNANQQWSVTNGFIHLKSQPNFVLDVDGDGTRDGARISLSERKDKKNLDQRWSFESVTFSWLTSLVSYTYTTETDEELLKEYESSHLARVKEHQAAPVDCWFYLKSGISDLVLEVEHSRQVNHLKSGAHIQLAHQKLKSGKHSHALLELQLWRFQDGYIINRRSGLVLAVDGLHSNAKLIQSSKTGAETQRWVVEDGVLRLAAHRKFALFLSYGRQGAPAFIREVRRNEVVQRWSFAEVRFSWLTLERTVSEVEEEQLDVVNESETSYLKRELVRTRQIERFTTTTYFYIRASNGNVVDIEHGLFKNHMKAGAYATLHPQTTAASANQHALLDIQLWSHHDGYLINKRTGLALTVQGDAQSNARLVQELPQNAMKWTLEGGYIYPSHNSELVISIRNDEIILIERSLAVTWTVYEVSFSWLVWSEITLLTVEQDEDVEFYEEFEEVVVRSSARSGEVIEYAVTEQHVIAPKESWFYLVAGSKVASIHYDQITEKGCDGASVSLVAQKRFSSAQRHALLELQLWKFEDSYIINRYTGLYLTVDSYGALITTTKQTDVARQQWHFSEDGSLSLVSSSSQVVDFVNDSAVLVERSAGKTVWLYDTVKTSWLTSLESSTRTDYKEIQTEITEYRTVYTRYVQYITKYTTITTTTRTTRRIVRVNSQSSLENATVYEQGNTTWACHLVEAGTGVEYIMQLLQDNTTNVYYIYVQWGSTGGVLEGPYESAQKATIEFQELFHSKVGVDWTEREVAISGSWTSVEFEYDTITVEDESAQAVGATKTSTTTKVVSASKSLVDTLVPNADQVTVYYDEDIYHTILEEKSTGVMYVNQLLYNNVTKTYYVYLRSGETEYILDGPYETVETAKAQFVTKYLTTFGFTWEERKTAINTKWTVVHQTFETEEEYHEYESDEEVETTIVSVPKTIKSSSWFRTLATGAGVAAAGSLTQVDGVWKRTLNVLTTRKGHVDAVAPVSETSVVYYDETDVYDSVLVEKSTGVTYITQLIFDTKINMYYVFYRYGETDYKLDGPYETVESAKEAFQVTYKEKFGLEWSARETTVSEQWTYEVRTYETYEVIEEIEEIIEEEEAQVLIAREHPILVDETTVHTDVTTVTNEEEHVKADISIEDVVKQVEVGNTETTTIETSVAQPAVTKNTSWFRHAATGAAAIASGAGAAASGALAQVDGVWKRTIEVVNTRKARVDEVAPVAKTSVVYYDETDVYDSVLVEKSTGITYVTQLIYDTKINKYYVYYRYGETDYKLDGPHETVESAKEAFQATYKEKFGLEWTTRETTVSEYYTYEVKTYETYEEIEFIEEIVEEEEAQIIIAREKVLVEEQQETTMETTMETTKETVMVHEDVKAIKPAVSQGSSWFKKAVAIGAGVTAVGVGAVVAGAVVAGSAAKHGAEHIASGAHQVASGAGSATSGALEKVDGVWKRTVQVLTTRKAHVDAVAPIAETSYVYYDDEVYDSVLTEKSTGVTYITQLLYDESIKKYYVYIRWGETDYKLDGPHETVESAKVAFKTTYQERFGLEWETRETTVSEQWTYEVKTYEVFEEIEYVEEVVEEAEAEIIIKREQEIIVSEDVTVHEETTTTTTTEEVVLEHTETTTEVVVEEEDRTEKVTEV</sequence>
<dbReference type="EC" id="2.4.2.30" evidence="1"/>
<evidence type="ECO:0000256" key="3">
    <source>
        <dbReference type="ARBA" id="ARBA00022679"/>
    </source>
</evidence>
<name>A0A9P5SEY1_9FUNG</name>
<dbReference type="EMBL" id="JAAAUY010000888">
    <property type="protein sequence ID" value="KAF9325677.1"/>
    <property type="molecule type" value="Genomic_DNA"/>
</dbReference>
<protein>
    <recommendedName>
        <fullName evidence="1">NAD(+) ADP-ribosyltransferase</fullName>
        <ecNumber evidence="1">2.4.2.30</ecNumber>
    </recommendedName>
</protein>
<keyword evidence="8" id="KW-1185">Reference proteome</keyword>
<dbReference type="GO" id="GO:0003950">
    <property type="term" value="F:NAD+ poly-ADP-ribosyltransferase activity"/>
    <property type="evidence" value="ECO:0007669"/>
    <property type="project" value="UniProtKB-EC"/>
</dbReference>
<comment type="catalytic activity">
    <reaction evidence="5">
        <text>NAD(+) + (ADP-D-ribosyl)n-acceptor = nicotinamide + (ADP-D-ribosyl)n+1-acceptor + H(+).</text>
        <dbReference type="EC" id="2.4.2.30"/>
    </reaction>
</comment>
<evidence type="ECO:0000256" key="2">
    <source>
        <dbReference type="ARBA" id="ARBA00022676"/>
    </source>
</evidence>
<feature type="non-terminal residue" evidence="7">
    <location>
        <position position="1"/>
    </location>
</feature>
<evidence type="ECO:0000313" key="7">
    <source>
        <dbReference type="EMBL" id="KAF9325677.1"/>
    </source>
</evidence>
<comment type="caution">
    <text evidence="7">The sequence shown here is derived from an EMBL/GenBank/DDBJ whole genome shotgun (WGS) entry which is preliminary data.</text>
</comment>
<dbReference type="SMART" id="SM00773">
    <property type="entry name" value="WGR"/>
    <property type="match status" value="4"/>
</dbReference>
<dbReference type="InterPro" id="IPR008893">
    <property type="entry name" value="WGR_domain"/>
</dbReference>
<dbReference type="GO" id="GO:1990404">
    <property type="term" value="F:NAD+-protein mono-ADP-ribosyltransferase activity"/>
    <property type="evidence" value="ECO:0007669"/>
    <property type="project" value="TreeGrafter"/>
</dbReference>
<dbReference type="PROSITE" id="PS50231">
    <property type="entry name" value="RICIN_B_LECTIN"/>
    <property type="match status" value="2"/>
</dbReference>
<dbReference type="SUPFAM" id="SSF50370">
    <property type="entry name" value="Ricin B-like lectins"/>
    <property type="match status" value="8"/>
</dbReference>
<evidence type="ECO:0000256" key="5">
    <source>
        <dbReference type="ARBA" id="ARBA00033987"/>
    </source>
</evidence>
<dbReference type="Gene3D" id="2.80.10.50">
    <property type="match status" value="8"/>
</dbReference>
<proteinExistence type="predicted"/>
<accession>A0A9P5SEY1</accession>
<keyword evidence="2" id="KW-0328">Glycosyltransferase</keyword>
<dbReference type="InterPro" id="IPR036930">
    <property type="entry name" value="WGR_dom_sf"/>
</dbReference>
<dbReference type="Pfam" id="PF14200">
    <property type="entry name" value="RicinB_lectin_2"/>
    <property type="match status" value="1"/>
</dbReference>
<dbReference type="GO" id="GO:0006302">
    <property type="term" value="P:double-strand break repair"/>
    <property type="evidence" value="ECO:0007669"/>
    <property type="project" value="TreeGrafter"/>
</dbReference>
<dbReference type="PROSITE" id="PS51977">
    <property type="entry name" value="WGR"/>
    <property type="match status" value="1"/>
</dbReference>
<dbReference type="SUPFAM" id="SSF142921">
    <property type="entry name" value="WGR domain-like"/>
    <property type="match status" value="5"/>
</dbReference>
<dbReference type="Pfam" id="PF00652">
    <property type="entry name" value="Ricin_B_lectin"/>
    <property type="match status" value="1"/>
</dbReference>
<dbReference type="PANTHER" id="PTHR10459">
    <property type="entry name" value="DNA LIGASE"/>
    <property type="match status" value="1"/>
</dbReference>
<evidence type="ECO:0000256" key="4">
    <source>
        <dbReference type="ARBA" id="ARBA00023027"/>
    </source>
</evidence>
<dbReference type="InterPro" id="IPR000772">
    <property type="entry name" value="Ricin_B_lectin"/>
</dbReference>
<dbReference type="Proteomes" id="UP000696485">
    <property type="component" value="Unassembled WGS sequence"/>
</dbReference>
<reference evidence="7" key="1">
    <citation type="journal article" date="2020" name="Fungal Divers.">
        <title>Resolving the Mortierellaceae phylogeny through synthesis of multi-gene phylogenetics and phylogenomics.</title>
        <authorList>
            <person name="Vandepol N."/>
            <person name="Liber J."/>
            <person name="Desiro A."/>
            <person name="Na H."/>
            <person name="Kennedy M."/>
            <person name="Barry K."/>
            <person name="Grigoriev I.V."/>
            <person name="Miller A.N."/>
            <person name="O'Donnell K."/>
            <person name="Stajich J.E."/>
            <person name="Bonito G."/>
        </authorList>
    </citation>
    <scope>NUCLEOTIDE SEQUENCE</scope>
    <source>
        <strain evidence="7">NVP1</strain>
    </source>
</reference>
<organism evidence="7 8">
    <name type="scientific">Podila minutissima</name>
    <dbReference type="NCBI Taxonomy" id="64525"/>
    <lineage>
        <taxon>Eukaryota</taxon>
        <taxon>Fungi</taxon>
        <taxon>Fungi incertae sedis</taxon>
        <taxon>Mucoromycota</taxon>
        <taxon>Mortierellomycotina</taxon>
        <taxon>Mortierellomycetes</taxon>
        <taxon>Mortierellales</taxon>
        <taxon>Mortierellaceae</taxon>
        <taxon>Podila</taxon>
    </lineage>
</organism>
<evidence type="ECO:0000259" key="6">
    <source>
        <dbReference type="PROSITE" id="PS51977"/>
    </source>
</evidence>
<gene>
    <name evidence="7" type="ORF">BG006_010840</name>
</gene>
<keyword evidence="4" id="KW-0520">NAD</keyword>
<evidence type="ECO:0000256" key="1">
    <source>
        <dbReference type="ARBA" id="ARBA00012020"/>
    </source>
</evidence>
<keyword evidence="3" id="KW-0808">Transferase</keyword>
<dbReference type="GO" id="GO:0005730">
    <property type="term" value="C:nucleolus"/>
    <property type="evidence" value="ECO:0007669"/>
    <property type="project" value="TreeGrafter"/>
</dbReference>
<dbReference type="SMART" id="SM00458">
    <property type="entry name" value="RICIN"/>
    <property type="match status" value="5"/>
</dbReference>
<dbReference type="PANTHER" id="PTHR10459:SF60">
    <property type="entry name" value="POLY [ADP-RIBOSE] POLYMERASE 2"/>
    <property type="match status" value="1"/>
</dbReference>
<feature type="domain" description="WGR" evidence="6">
    <location>
        <begin position="1502"/>
        <end position="1596"/>
    </location>
</feature>
<dbReference type="GO" id="GO:0070212">
    <property type="term" value="P:protein poly-ADP-ribosylation"/>
    <property type="evidence" value="ECO:0007669"/>
    <property type="project" value="TreeGrafter"/>
</dbReference>
<dbReference type="CDD" id="cd23454">
    <property type="entry name" value="beta-trefoil_Ricin_GllA-1"/>
    <property type="match status" value="5"/>
</dbReference>
<dbReference type="InterPro" id="IPR035992">
    <property type="entry name" value="Ricin_B-like_lectins"/>
</dbReference>
<dbReference type="InterPro" id="IPR050800">
    <property type="entry name" value="ARTD/PARP"/>
</dbReference>